<name>X1FW32_9ZZZZ</name>
<dbReference type="InterPro" id="IPR011990">
    <property type="entry name" value="TPR-like_helical_dom_sf"/>
</dbReference>
<feature type="non-terminal residue" evidence="1">
    <location>
        <position position="1"/>
    </location>
</feature>
<sequence length="70" mass="8099">AEIFTGLGQYKDAEEQLLEVVDDCLDMFGEEHPSTVETIKNLIKLYEAWGKPDKAEEWRAKLPQKEDTEE</sequence>
<dbReference type="EMBL" id="BARU01023092">
    <property type="protein sequence ID" value="GAH49227.1"/>
    <property type="molecule type" value="Genomic_DNA"/>
</dbReference>
<comment type="caution">
    <text evidence="1">The sequence shown here is derived from an EMBL/GenBank/DDBJ whole genome shotgun (WGS) entry which is preliminary data.</text>
</comment>
<evidence type="ECO:0008006" key="2">
    <source>
        <dbReference type="Google" id="ProtNLM"/>
    </source>
</evidence>
<reference evidence="1" key="1">
    <citation type="journal article" date="2014" name="Front. Microbiol.">
        <title>High frequency of phylogenetically diverse reductive dehalogenase-homologous genes in deep subseafloor sedimentary metagenomes.</title>
        <authorList>
            <person name="Kawai M."/>
            <person name="Futagami T."/>
            <person name="Toyoda A."/>
            <person name="Takaki Y."/>
            <person name="Nishi S."/>
            <person name="Hori S."/>
            <person name="Arai W."/>
            <person name="Tsubouchi T."/>
            <person name="Morono Y."/>
            <person name="Uchiyama I."/>
            <person name="Ito T."/>
            <person name="Fujiyama A."/>
            <person name="Inagaki F."/>
            <person name="Takami H."/>
        </authorList>
    </citation>
    <scope>NUCLEOTIDE SEQUENCE</scope>
    <source>
        <strain evidence="1">Expedition CK06-06</strain>
    </source>
</reference>
<evidence type="ECO:0000313" key="1">
    <source>
        <dbReference type="EMBL" id="GAH49227.1"/>
    </source>
</evidence>
<dbReference type="Gene3D" id="1.25.40.10">
    <property type="entry name" value="Tetratricopeptide repeat domain"/>
    <property type="match status" value="1"/>
</dbReference>
<dbReference type="SUPFAM" id="SSF48452">
    <property type="entry name" value="TPR-like"/>
    <property type="match status" value="1"/>
</dbReference>
<dbReference type="AlphaFoldDB" id="X1FW32"/>
<proteinExistence type="predicted"/>
<accession>X1FW32</accession>
<organism evidence="1">
    <name type="scientific">marine sediment metagenome</name>
    <dbReference type="NCBI Taxonomy" id="412755"/>
    <lineage>
        <taxon>unclassified sequences</taxon>
        <taxon>metagenomes</taxon>
        <taxon>ecological metagenomes</taxon>
    </lineage>
</organism>
<gene>
    <name evidence="1" type="ORF">S03H2_37509</name>
</gene>
<protein>
    <recommendedName>
        <fullName evidence="2">Kinesin light chain</fullName>
    </recommendedName>
</protein>